<proteinExistence type="predicted"/>
<dbReference type="EMBL" id="BMPG01000001">
    <property type="protein sequence ID" value="GGL49665.1"/>
    <property type="molecule type" value="Genomic_DNA"/>
</dbReference>
<protein>
    <recommendedName>
        <fullName evidence="1">DUF7988 domain-containing protein</fullName>
    </recommendedName>
</protein>
<name>A0A830FG27_9EURY</name>
<dbReference type="Pfam" id="PF25950">
    <property type="entry name" value="DUF7988"/>
    <property type="match status" value="1"/>
</dbReference>
<evidence type="ECO:0000313" key="3">
    <source>
        <dbReference type="Proteomes" id="UP000607197"/>
    </source>
</evidence>
<feature type="domain" description="DUF7988" evidence="1">
    <location>
        <begin position="16"/>
        <end position="144"/>
    </location>
</feature>
<evidence type="ECO:0000313" key="2">
    <source>
        <dbReference type="EMBL" id="GGL49665.1"/>
    </source>
</evidence>
<dbReference type="Proteomes" id="UP000607197">
    <property type="component" value="Unassembled WGS sequence"/>
</dbReference>
<reference evidence="2" key="2">
    <citation type="submission" date="2020-09" db="EMBL/GenBank/DDBJ databases">
        <authorList>
            <person name="Sun Q."/>
            <person name="Ohkuma M."/>
        </authorList>
    </citation>
    <scope>NUCLEOTIDE SEQUENCE</scope>
    <source>
        <strain evidence="2">JCM 19596</strain>
    </source>
</reference>
<evidence type="ECO:0000259" key="1">
    <source>
        <dbReference type="Pfam" id="PF25950"/>
    </source>
</evidence>
<keyword evidence="3" id="KW-1185">Reference proteome</keyword>
<reference evidence="2" key="1">
    <citation type="journal article" date="2014" name="Int. J. Syst. Evol. Microbiol.">
        <title>Complete genome sequence of Corynebacterium casei LMG S-19264T (=DSM 44701T), isolated from a smear-ripened cheese.</title>
        <authorList>
            <consortium name="US DOE Joint Genome Institute (JGI-PGF)"/>
            <person name="Walter F."/>
            <person name="Albersmeier A."/>
            <person name="Kalinowski J."/>
            <person name="Ruckert C."/>
        </authorList>
    </citation>
    <scope>NUCLEOTIDE SEQUENCE</scope>
    <source>
        <strain evidence="2">JCM 19596</strain>
    </source>
</reference>
<comment type="caution">
    <text evidence="2">The sequence shown here is derived from an EMBL/GenBank/DDBJ whole genome shotgun (WGS) entry which is preliminary data.</text>
</comment>
<accession>A0A830FG27</accession>
<organism evidence="2 3">
    <name type="scientific">Halocalculus aciditolerans</name>
    <dbReference type="NCBI Taxonomy" id="1383812"/>
    <lineage>
        <taxon>Archaea</taxon>
        <taxon>Methanobacteriati</taxon>
        <taxon>Methanobacteriota</taxon>
        <taxon>Stenosarchaea group</taxon>
        <taxon>Halobacteria</taxon>
        <taxon>Halobacteriales</taxon>
        <taxon>Halobacteriaceae</taxon>
        <taxon>Halocalculus</taxon>
    </lineage>
</organism>
<sequence length="145" mass="14919">MPAAAVHSLVSSPSAAAQSFTVDEHAAVIAAIDRCADAVVESWDAASVTDGAAVVGPLRACLAEHGVLDALTAVLADAVEAAGYTLRATPVAAPPYVVVTSRGPVCRATVADGRLLLRFRAFELTDENEYVRGRSGDAMLDVDLV</sequence>
<dbReference type="InterPro" id="IPR058294">
    <property type="entry name" value="DUF7988"/>
</dbReference>
<gene>
    <name evidence="2" type="ORF">GCM10009039_04760</name>
</gene>
<dbReference type="AlphaFoldDB" id="A0A830FG27"/>